<evidence type="ECO:0000256" key="1">
    <source>
        <dbReference type="SAM" id="Phobius"/>
    </source>
</evidence>
<keyword evidence="1" id="KW-0472">Membrane</keyword>
<proteinExistence type="predicted"/>
<sequence>MDLKSVMKIGLPWRLATLAFVLGLLLIYSNFNHQNKRVRSNMAREAGISINQSLQTINYMLESGKTFENVLREFNRKQLLGYVHLEKADSLLAFLNRRKRFSQINPPVLAFGTLTVQPLDPDQGQYFLYVTHSNFSALPQDAPPFAIIFNGAQLMKEANNQLYREFFFSLFYLLAAVLVLWFLAYFDLSKRLYLFLQKWDISPRSVSRFPSSKNELHQFISILDKYLKQMSDRTD</sequence>
<feature type="transmembrane region" description="Helical" evidence="1">
    <location>
        <begin position="12"/>
        <end position="31"/>
    </location>
</feature>
<keyword evidence="1" id="KW-1133">Transmembrane helix</keyword>
<dbReference type="AlphaFoldDB" id="A0A7V5UFQ3"/>
<reference evidence="2" key="1">
    <citation type="journal article" date="2020" name="mSystems">
        <title>Genome- and Community-Level Interaction Insights into Carbon Utilization and Element Cycling Functions of Hydrothermarchaeota in Hydrothermal Sediment.</title>
        <authorList>
            <person name="Zhou Z."/>
            <person name="Liu Y."/>
            <person name="Xu W."/>
            <person name="Pan J."/>
            <person name="Luo Z.H."/>
            <person name="Li M."/>
        </authorList>
    </citation>
    <scope>NUCLEOTIDE SEQUENCE [LARGE SCALE GENOMIC DNA]</scope>
    <source>
        <strain evidence="2">HyVt-527</strain>
    </source>
</reference>
<name>A0A7V5UFQ3_CALAY</name>
<protein>
    <submittedName>
        <fullName evidence="2">Uncharacterized protein</fullName>
    </submittedName>
</protein>
<evidence type="ECO:0000313" key="2">
    <source>
        <dbReference type="EMBL" id="HHJ53548.1"/>
    </source>
</evidence>
<comment type="caution">
    <text evidence="2">The sequence shown here is derived from an EMBL/GenBank/DDBJ whole genome shotgun (WGS) entry which is preliminary data.</text>
</comment>
<accession>A0A7V5UFQ3</accession>
<feature type="transmembrane region" description="Helical" evidence="1">
    <location>
        <begin position="166"/>
        <end position="186"/>
    </location>
</feature>
<gene>
    <name evidence="2" type="ORF">ENJ89_10165</name>
</gene>
<organism evidence="2">
    <name type="scientific">Caldithrix abyssi</name>
    <dbReference type="NCBI Taxonomy" id="187145"/>
    <lineage>
        <taxon>Bacteria</taxon>
        <taxon>Pseudomonadati</taxon>
        <taxon>Calditrichota</taxon>
        <taxon>Calditrichia</taxon>
        <taxon>Calditrichales</taxon>
        <taxon>Calditrichaceae</taxon>
        <taxon>Caldithrix</taxon>
    </lineage>
</organism>
<keyword evidence="1" id="KW-0812">Transmembrane</keyword>
<dbReference type="EMBL" id="DROD01000644">
    <property type="protein sequence ID" value="HHJ53548.1"/>
    <property type="molecule type" value="Genomic_DNA"/>
</dbReference>
<dbReference type="Proteomes" id="UP000886124">
    <property type="component" value="Unassembled WGS sequence"/>
</dbReference>
<feature type="non-terminal residue" evidence="2">
    <location>
        <position position="235"/>
    </location>
</feature>